<evidence type="ECO:0000313" key="1">
    <source>
        <dbReference type="EMBL" id="GAA1553061.1"/>
    </source>
</evidence>
<sequence length="74" mass="7882">MIDLPLFGARLARLLEHRDVPAAGLTEAAGVPITQVDAVLAGAEPDDEQLRAALHYRDGLQAAGGVPYMVGHWH</sequence>
<evidence type="ECO:0000313" key="2">
    <source>
        <dbReference type="Proteomes" id="UP001501470"/>
    </source>
</evidence>
<gene>
    <name evidence="1" type="ORF">GCM10009827_087200</name>
</gene>
<protein>
    <submittedName>
        <fullName evidence="1">Uncharacterized protein</fullName>
    </submittedName>
</protein>
<dbReference type="EMBL" id="BAAAQD010000023">
    <property type="protein sequence ID" value="GAA1553061.1"/>
    <property type="molecule type" value="Genomic_DNA"/>
</dbReference>
<name>A0ABP4MZH3_9ACTN</name>
<dbReference type="RefSeq" id="WP_344509904.1">
    <property type="nucleotide sequence ID" value="NZ_BAAAQD010000023.1"/>
</dbReference>
<dbReference type="Proteomes" id="UP001501470">
    <property type="component" value="Unassembled WGS sequence"/>
</dbReference>
<accession>A0ABP4MZH3</accession>
<keyword evidence="2" id="KW-1185">Reference proteome</keyword>
<proteinExistence type="predicted"/>
<comment type="caution">
    <text evidence="1">The sequence shown here is derived from an EMBL/GenBank/DDBJ whole genome shotgun (WGS) entry which is preliminary data.</text>
</comment>
<organism evidence="1 2">
    <name type="scientific">Dactylosporangium maewongense</name>
    <dbReference type="NCBI Taxonomy" id="634393"/>
    <lineage>
        <taxon>Bacteria</taxon>
        <taxon>Bacillati</taxon>
        <taxon>Actinomycetota</taxon>
        <taxon>Actinomycetes</taxon>
        <taxon>Micromonosporales</taxon>
        <taxon>Micromonosporaceae</taxon>
        <taxon>Dactylosporangium</taxon>
    </lineage>
</organism>
<reference evidence="2" key="1">
    <citation type="journal article" date="2019" name="Int. J. Syst. Evol. Microbiol.">
        <title>The Global Catalogue of Microorganisms (GCM) 10K type strain sequencing project: providing services to taxonomists for standard genome sequencing and annotation.</title>
        <authorList>
            <consortium name="The Broad Institute Genomics Platform"/>
            <consortium name="The Broad Institute Genome Sequencing Center for Infectious Disease"/>
            <person name="Wu L."/>
            <person name="Ma J."/>
        </authorList>
    </citation>
    <scope>NUCLEOTIDE SEQUENCE [LARGE SCALE GENOMIC DNA]</scope>
    <source>
        <strain evidence="2">JCM 15933</strain>
    </source>
</reference>